<sequence>MAKGAKPFKFRGRWRAQVTLENGKRPAEDFEMHADAVAWIAEQRANANSVHEPALGGPKTATLAEALLHYAELHTVTKDGAASELNRINRYLEAAGYPRLKRVVTDRGGYKLAEVKSLAPPSAFQKHNVTRRAAREQTYMCIQLLANKRCSAISTLDIRTLFKEMKKEGLSESTIQKEIALLKHLFNLAAKEWNWSGFKNPCIGIKLGKSNMRFVVIKPQERQALTFALSECDNPYFWPMVEIARETTMRRKSLLSMLWKNIDLDGRVAVVPSKTGEVSIPLSQCAVQVLRTMPRSESGFVFPMTANAVDMAWDRVRKKAGLPKLQFRDLRHIGATDYARGGLGSHQLAKVLGHKTTKMAEVYVNFVNQDVLDAMDRAAAGCPVMQLPPPASDKASVTLNRKRATRIVQAAKARLLSSDTPTTGAPLTL</sequence>
<dbReference type="SUPFAM" id="SSF56349">
    <property type="entry name" value="DNA breaking-rejoining enzymes"/>
    <property type="match status" value="1"/>
</dbReference>
<evidence type="ECO:0000259" key="4">
    <source>
        <dbReference type="PROSITE" id="PS51898"/>
    </source>
</evidence>
<dbReference type="InterPro" id="IPR010998">
    <property type="entry name" value="Integrase_recombinase_N"/>
</dbReference>
<evidence type="ECO:0000313" key="5">
    <source>
        <dbReference type="EMBL" id="BDT60207.1"/>
    </source>
</evidence>
<dbReference type="Gene3D" id="1.10.443.10">
    <property type="entry name" value="Intergrase catalytic core"/>
    <property type="match status" value="1"/>
</dbReference>
<keyword evidence="6" id="KW-1185">Reference proteome</keyword>
<dbReference type="InterPro" id="IPR011010">
    <property type="entry name" value="DNA_brk_join_enz"/>
</dbReference>
<keyword evidence="3" id="KW-0233">DNA recombination</keyword>
<evidence type="ECO:0000313" key="6">
    <source>
        <dbReference type="Proteomes" id="UP001163336"/>
    </source>
</evidence>
<reference evidence="5" key="1">
    <citation type="submission" date="2022-11" db="EMBL/GenBank/DDBJ databases">
        <title>Isolation and characterization of PLA-degrading bacterium Massilia sp. from Antarctic soil.</title>
        <authorList>
            <person name="Sato K."/>
            <person name="Gomez-Fuentes C."/>
            <person name="Ahmad S.A."/>
            <person name="Zulkharnain A."/>
        </authorList>
    </citation>
    <scope>NUCLEOTIDE SEQUENCE</scope>
    <source>
        <strain evidence="5">N-3</strain>
    </source>
</reference>
<dbReference type="InterPro" id="IPR002104">
    <property type="entry name" value="Integrase_catalytic"/>
</dbReference>
<proteinExistence type="predicted"/>
<dbReference type="RefSeq" id="WP_281909215.1">
    <property type="nucleotide sequence ID" value="NZ_AP026966.1"/>
</dbReference>
<feature type="domain" description="Tyr recombinase" evidence="4">
    <location>
        <begin position="215"/>
        <end position="376"/>
    </location>
</feature>
<dbReference type="PROSITE" id="PS51898">
    <property type="entry name" value="TYR_RECOMBINASE"/>
    <property type="match status" value="1"/>
</dbReference>
<evidence type="ECO:0000256" key="3">
    <source>
        <dbReference type="ARBA" id="ARBA00023172"/>
    </source>
</evidence>
<gene>
    <name evidence="5" type="ORF">MasN3_37010</name>
</gene>
<name>A0ABM8CA97_9BURK</name>
<organism evidence="5 6">
    <name type="scientific">Massilia varians</name>
    <dbReference type="NCBI Taxonomy" id="457921"/>
    <lineage>
        <taxon>Bacteria</taxon>
        <taxon>Pseudomonadati</taxon>
        <taxon>Pseudomonadota</taxon>
        <taxon>Betaproteobacteria</taxon>
        <taxon>Burkholderiales</taxon>
        <taxon>Oxalobacteraceae</taxon>
        <taxon>Telluria group</taxon>
        <taxon>Massilia</taxon>
    </lineage>
</organism>
<dbReference type="CDD" id="cd00796">
    <property type="entry name" value="INT_Rci_Hp1_C"/>
    <property type="match status" value="1"/>
</dbReference>
<evidence type="ECO:0000256" key="2">
    <source>
        <dbReference type="ARBA" id="ARBA00023125"/>
    </source>
</evidence>
<dbReference type="EMBL" id="AP026966">
    <property type="protein sequence ID" value="BDT60207.1"/>
    <property type="molecule type" value="Genomic_DNA"/>
</dbReference>
<dbReference type="PANTHER" id="PTHR30349:SF94">
    <property type="entry name" value="INTEGRASE_RECOMBINASE HI_1414-RELATED"/>
    <property type="match status" value="1"/>
</dbReference>
<dbReference type="Gene3D" id="1.10.150.130">
    <property type="match status" value="1"/>
</dbReference>
<dbReference type="PANTHER" id="PTHR30349">
    <property type="entry name" value="PHAGE INTEGRASE-RELATED"/>
    <property type="match status" value="1"/>
</dbReference>
<accession>A0ABM8CA97</accession>
<dbReference type="InterPro" id="IPR050090">
    <property type="entry name" value="Tyrosine_recombinase_XerCD"/>
</dbReference>
<evidence type="ECO:0000256" key="1">
    <source>
        <dbReference type="ARBA" id="ARBA00022908"/>
    </source>
</evidence>
<protein>
    <recommendedName>
        <fullName evidence="4">Tyr recombinase domain-containing protein</fullName>
    </recommendedName>
</protein>
<dbReference type="Pfam" id="PF00589">
    <property type="entry name" value="Phage_integrase"/>
    <property type="match status" value="1"/>
</dbReference>
<dbReference type="InterPro" id="IPR013762">
    <property type="entry name" value="Integrase-like_cat_sf"/>
</dbReference>
<dbReference type="Proteomes" id="UP001163336">
    <property type="component" value="Chromosome"/>
</dbReference>
<keyword evidence="1" id="KW-0229">DNA integration</keyword>
<keyword evidence="2" id="KW-0238">DNA-binding</keyword>